<dbReference type="AlphaFoldDB" id="A0A6P7X9M0"/>
<dbReference type="OrthoDB" id="41532at2759"/>
<dbReference type="FunCoup" id="A0A6P7X9M0">
    <property type="interactions" value="148"/>
</dbReference>
<evidence type="ECO:0000256" key="1">
    <source>
        <dbReference type="ARBA" id="ARBA00022679"/>
    </source>
</evidence>
<dbReference type="KEGG" id="muo:115461244"/>
<keyword evidence="2" id="KW-0472">Membrane</keyword>
<dbReference type="GO" id="GO:0008080">
    <property type="term" value="F:N-acetyltransferase activity"/>
    <property type="evidence" value="ECO:0007669"/>
    <property type="project" value="InterPro"/>
</dbReference>
<dbReference type="InParanoid" id="A0A6P7X9M0"/>
<dbReference type="GeneID" id="115461244"/>
<dbReference type="RefSeq" id="XP_030046799.1">
    <property type="nucleotide sequence ID" value="XM_030190939.1"/>
</dbReference>
<dbReference type="Pfam" id="PF00583">
    <property type="entry name" value="Acetyltransf_1"/>
    <property type="match status" value="1"/>
</dbReference>
<dbReference type="InterPro" id="IPR050769">
    <property type="entry name" value="NAT_camello-type"/>
</dbReference>
<gene>
    <name evidence="5" type="primary">LOC115461244</name>
</gene>
<reference evidence="5" key="1">
    <citation type="submission" date="2025-08" db="UniProtKB">
        <authorList>
            <consortium name="RefSeq"/>
        </authorList>
    </citation>
    <scope>IDENTIFICATION</scope>
</reference>
<dbReference type="InterPro" id="IPR016181">
    <property type="entry name" value="Acyl_CoA_acyltransferase"/>
</dbReference>
<name>A0A6P7X9M0_9AMPH</name>
<keyword evidence="2" id="KW-1133">Transmembrane helix</keyword>
<dbReference type="Gene3D" id="3.40.630.30">
    <property type="match status" value="1"/>
</dbReference>
<organism evidence="4 5">
    <name type="scientific">Microcaecilia unicolor</name>
    <dbReference type="NCBI Taxonomy" id="1415580"/>
    <lineage>
        <taxon>Eukaryota</taxon>
        <taxon>Metazoa</taxon>
        <taxon>Chordata</taxon>
        <taxon>Craniata</taxon>
        <taxon>Vertebrata</taxon>
        <taxon>Euteleostomi</taxon>
        <taxon>Amphibia</taxon>
        <taxon>Gymnophiona</taxon>
        <taxon>Siphonopidae</taxon>
        <taxon>Microcaecilia</taxon>
    </lineage>
</organism>
<dbReference type="PANTHER" id="PTHR13947:SF60">
    <property type="entry name" value="N-ACETYLTRANSFERASE DOMAIN-CONTAINING PROTEIN"/>
    <property type="match status" value="1"/>
</dbReference>
<keyword evidence="1" id="KW-0808">Transferase</keyword>
<feature type="domain" description="N-acetyltransferase" evidence="3">
    <location>
        <begin position="69"/>
        <end position="216"/>
    </location>
</feature>
<dbReference type="PANTHER" id="PTHR13947">
    <property type="entry name" value="GNAT FAMILY N-ACETYLTRANSFERASE"/>
    <property type="match status" value="1"/>
</dbReference>
<keyword evidence="2" id="KW-0812">Transmembrane</keyword>
<evidence type="ECO:0000259" key="3">
    <source>
        <dbReference type="PROSITE" id="PS51186"/>
    </source>
</evidence>
<dbReference type="SUPFAM" id="SSF55729">
    <property type="entry name" value="Acyl-CoA N-acyltransferases (Nat)"/>
    <property type="match status" value="1"/>
</dbReference>
<keyword evidence="4" id="KW-1185">Reference proteome</keyword>
<dbReference type="Proteomes" id="UP000515156">
    <property type="component" value="Chromosome 2"/>
</dbReference>
<evidence type="ECO:0000313" key="5">
    <source>
        <dbReference type="RefSeq" id="XP_030046799.1"/>
    </source>
</evidence>
<dbReference type="InterPro" id="IPR000182">
    <property type="entry name" value="GNAT_dom"/>
</dbReference>
<dbReference type="CDD" id="cd04301">
    <property type="entry name" value="NAT_SF"/>
    <property type="match status" value="1"/>
</dbReference>
<protein>
    <submittedName>
        <fullName evidence="5">Probable N-acetyltransferase camello</fullName>
    </submittedName>
</protein>
<evidence type="ECO:0000313" key="4">
    <source>
        <dbReference type="Proteomes" id="UP000515156"/>
    </source>
</evidence>
<dbReference type="PROSITE" id="PS51186">
    <property type="entry name" value="GNAT"/>
    <property type="match status" value="1"/>
</dbReference>
<accession>A0A6P7X9M0</accession>
<sequence>MVDYRIREYDDLDYETVRELFATGMSEYMPAVCMHVLKQPWVIMLFMSTFCLLFLSSKSLLLPILAITLLLAAGRQLVGYIWFLYIERCLKEDLFNIRKTYIEGKNSCFWVVEAEEGSIIGTVAVKLSEEKNEELLLKRMSVRRDYRGLGIAKALCRTVIGFARQHGCKSIVLNTLVVQHVAQKMYESVGFKKYLDFILPTLYGQLVNFTISKYRYDFSHET</sequence>
<proteinExistence type="predicted"/>
<evidence type="ECO:0000256" key="2">
    <source>
        <dbReference type="SAM" id="Phobius"/>
    </source>
</evidence>
<feature type="transmembrane region" description="Helical" evidence="2">
    <location>
        <begin position="61"/>
        <end position="85"/>
    </location>
</feature>
<feature type="transmembrane region" description="Helical" evidence="2">
    <location>
        <begin position="36"/>
        <end position="55"/>
    </location>
</feature>